<evidence type="ECO:0000313" key="4">
    <source>
        <dbReference type="EMBL" id="OUK01671.1"/>
    </source>
</evidence>
<feature type="region of interest" description="Disordered" evidence="1">
    <location>
        <begin position="200"/>
        <end position="226"/>
    </location>
</feature>
<keyword evidence="2" id="KW-0732">Signal</keyword>
<dbReference type="RefSeq" id="WP_086583386.1">
    <property type="nucleotide sequence ID" value="NZ_MUIZ01000024.1"/>
</dbReference>
<dbReference type="EMBL" id="MUIZ01000024">
    <property type="protein sequence ID" value="OUK01671.1"/>
    <property type="molecule type" value="Genomic_DNA"/>
</dbReference>
<dbReference type="Proteomes" id="UP000194606">
    <property type="component" value="Unassembled WGS sequence"/>
</dbReference>
<accession>A0A252CAS0</accession>
<dbReference type="AlphaFoldDB" id="A0A252CAS0"/>
<gene>
    <name evidence="4" type="ORF">BZZ03_11590</name>
</gene>
<evidence type="ECO:0000313" key="5">
    <source>
        <dbReference type="Proteomes" id="UP000194606"/>
    </source>
</evidence>
<feature type="chain" id="PRO_5012264931" description="WxL domain-containing protein" evidence="2">
    <location>
        <begin position="28"/>
        <end position="247"/>
    </location>
</feature>
<comment type="caution">
    <text evidence="4">The sequence shown here is derived from an EMBL/GenBank/DDBJ whole genome shotgun (WGS) entry which is preliminary data.</text>
</comment>
<dbReference type="Pfam" id="PF13731">
    <property type="entry name" value="WxL"/>
    <property type="match status" value="1"/>
</dbReference>
<feature type="domain" description="WxL" evidence="3">
    <location>
        <begin position="35"/>
        <end position="246"/>
    </location>
</feature>
<evidence type="ECO:0000256" key="1">
    <source>
        <dbReference type="SAM" id="MobiDB-lite"/>
    </source>
</evidence>
<feature type="region of interest" description="Disordered" evidence="1">
    <location>
        <begin position="48"/>
        <end position="82"/>
    </location>
</feature>
<evidence type="ECO:0000256" key="2">
    <source>
        <dbReference type="SAM" id="SignalP"/>
    </source>
</evidence>
<sequence>MKKTAYTALATTVLLTGFAFGASRALAEEPVEADGASMKSVGTISYVTDDAPVNPIDPMDPDPENPITPTDPEDHEPPTSGPLSIDYVSNLRFGEQKTTGTDMTYYAQLDNIIASDGTEISRPNFVQVTDKRGSNAGWHLTVTQDGQFKSGEDELAGAVLKLDHASLSTPNDGIEPTANQGISLTPGVSSDVLDAKEDQGTGTWLNRFGADEEEGKSSVSLSVPGKTKKVQGEYKTSLTWTLTDTPA</sequence>
<evidence type="ECO:0000259" key="3">
    <source>
        <dbReference type="Pfam" id="PF13731"/>
    </source>
</evidence>
<feature type="signal peptide" evidence="2">
    <location>
        <begin position="1"/>
        <end position="27"/>
    </location>
</feature>
<proteinExistence type="predicted"/>
<organism evidence="4 5">
    <name type="scientific">Lactococcus petauri</name>
    <dbReference type="NCBI Taxonomy" id="1940789"/>
    <lineage>
        <taxon>Bacteria</taxon>
        <taxon>Bacillati</taxon>
        <taxon>Bacillota</taxon>
        <taxon>Bacilli</taxon>
        <taxon>Lactobacillales</taxon>
        <taxon>Streptococcaceae</taxon>
        <taxon>Lactococcus</taxon>
    </lineage>
</organism>
<dbReference type="InterPro" id="IPR027994">
    <property type="entry name" value="WxL_dom"/>
</dbReference>
<reference evidence="4 5" key="1">
    <citation type="submission" date="2017-02" db="EMBL/GenBank/DDBJ databases">
        <authorList>
            <person name="Peterson S.W."/>
        </authorList>
    </citation>
    <scope>NUCLEOTIDE SEQUENCE [LARGE SCALE GENOMIC DNA]</scope>
    <source>
        <strain evidence="4">159469</strain>
    </source>
</reference>
<protein>
    <recommendedName>
        <fullName evidence="3">WxL domain-containing protein</fullName>
    </recommendedName>
</protein>
<name>A0A252CAS0_9LACT</name>